<dbReference type="CDD" id="cd06093">
    <property type="entry name" value="PX_domain"/>
    <property type="match status" value="2"/>
</dbReference>
<dbReference type="GO" id="GO:0035091">
    <property type="term" value="F:phosphatidylinositol binding"/>
    <property type="evidence" value="ECO:0007669"/>
    <property type="project" value="InterPro"/>
</dbReference>
<evidence type="ECO:0000313" key="3">
    <source>
        <dbReference type="Proteomes" id="UP000688137"/>
    </source>
</evidence>
<proteinExistence type="predicted"/>
<accession>A0A8S1L181</accession>
<dbReference type="FunFam" id="3.30.1520.10:FF:000053">
    <property type="entry name" value="Uncharacterized protein"/>
    <property type="match status" value="1"/>
</dbReference>
<dbReference type="Proteomes" id="UP000688137">
    <property type="component" value="Unassembled WGS sequence"/>
</dbReference>
<evidence type="ECO:0000313" key="2">
    <source>
        <dbReference type="EMBL" id="CAD8060691.1"/>
    </source>
</evidence>
<sequence length="318" mass="38396">MMKYLVTISGFETRNDIIFYKITINGLHHSKVIYKRYSDLRALNEQLIQKNREFKLKLNLPKFPKKKLFGRTKHSEPDIVTRGLELQQYLEIILNISMLWTFSFIRDLQPLDEEFEESIKQINTSHQYTKDVCWPQMQELKQQYLQRHDVSSSPSKSQTKKSNGYKQRYYFQFGEYVKQQDFVLYFITLTDSKKNVQYLFNTRYSKLKDYHSLLENKQFKNQLPPFPKRKLIGQTSDNPDEIQERQNQLERYLNDIFSIKEFVNSEPLVYFIIRIKLESKTIQEFDQQHQKCSRYSQQVNCSSFDKEPFEIPKNIQSY</sequence>
<dbReference type="EMBL" id="CAJJDM010000029">
    <property type="protein sequence ID" value="CAD8060691.1"/>
    <property type="molecule type" value="Genomic_DNA"/>
</dbReference>
<dbReference type="AlphaFoldDB" id="A0A8S1L181"/>
<dbReference type="PROSITE" id="PS50195">
    <property type="entry name" value="PX"/>
    <property type="match status" value="1"/>
</dbReference>
<evidence type="ECO:0000259" key="1">
    <source>
        <dbReference type="PROSITE" id="PS50195"/>
    </source>
</evidence>
<keyword evidence="3" id="KW-1185">Reference proteome</keyword>
<dbReference type="GO" id="GO:0005769">
    <property type="term" value="C:early endosome"/>
    <property type="evidence" value="ECO:0007669"/>
    <property type="project" value="TreeGrafter"/>
</dbReference>
<dbReference type="GO" id="GO:0032456">
    <property type="term" value="P:endocytic recycling"/>
    <property type="evidence" value="ECO:0007669"/>
    <property type="project" value="TreeGrafter"/>
</dbReference>
<gene>
    <name evidence="2" type="ORF">PPRIM_AZ9-3.1.T0300262</name>
</gene>
<dbReference type="OMA" id="YSQQVNC"/>
<dbReference type="PANTHER" id="PTHR12431:SF14">
    <property type="entry name" value="LD15323P"/>
    <property type="match status" value="1"/>
</dbReference>
<dbReference type="SMART" id="SM00312">
    <property type="entry name" value="PX"/>
    <property type="match status" value="2"/>
</dbReference>
<reference evidence="2" key="1">
    <citation type="submission" date="2021-01" db="EMBL/GenBank/DDBJ databases">
        <authorList>
            <consortium name="Genoscope - CEA"/>
            <person name="William W."/>
        </authorList>
    </citation>
    <scope>NUCLEOTIDE SEQUENCE</scope>
</reference>
<dbReference type="GO" id="GO:0006886">
    <property type="term" value="P:intracellular protein transport"/>
    <property type="evidence" value="ECO:0007669"/>
    <property type="project" value="TreeGrafter"/>
</dbReference>
<organism evidence="2 3">
    <name type="scientific">Paramecium primaurelia</name>
    <dbReference type="NCBI Taxonomy" id="5886"/>
    <lineage>
        <taxon>Eukaryota</taxon>
        <taxon>Sar</taxon>
        <taxon>Alveolata</taxon>
        <taxon>Ciliophora</taxon>
        <taxon>Intramacronucleata</taxon>
        <taxon>Oligohymenophorea</taxon>
        <taxon>Peniculida</taxon>
        <taxon>Parameciidae</taxon>
        <taxon>Paramecium</taxon>
    </lineage>
</organism>
<feature type="domain" description="PX" evidence="1">
    <location>
        <begin position="1"/>
        <end position="279"/>
    </location>
</feature>
<name>A0A8S1L181_PARPR</name>
<dbReference type="Pfam" id="PF00787">
    <property type="entry name" value="PX"/>
    <property type="match status" value="2"/>
</dbReference>
<comment type="caution">
    <text evidence="2">The sequence shown here is derived from an EMBL/GenBank/DDBJ whole genome shotgun (WGS) entry which is preliminary data.</text>
</comment>
<protein>
    <recommendedName>
        <fullName evidence="1">PX domain-containing protein</fullName>
    </recommendedName>
</protein>
<dbReference type="InterPro" id="IPR001683">
    <property type="entry name" value="PX_dom"/>
</dbReference>
<dbReference type="PANTHER" id="PTHR12431">
    <property type="entry name" value="SORTING NEXIN 17 AND 27"/>
    <property type="match status" value="1"/>
</dbReference>